<dbReference type="Pfam" id="PF14226">
    <property type="entry name" value="DIOX_N"/>
    <property type="match status" value="1"/>
</dbReference>
<evidence type="ECO:0000256" key="1">
    <source>
        <dbReference type="ARBA" id="ARBA00008056"/>
    </source>
</evidence>
<dbReference type="Proteomes" id="UP000799437">
    <property type="component" value="Unassembled WGS sequence"/>
</dbReference>
<evidence type="ECO:0000313" key="4">
    <source>
        <dbReference type="EMBL" id="KAF2753533.1"/>
    </source>
</evidence>
<dbReference type="GeneID" id="54489624"/>
<keyword evidence="5" id="KW-1185">Reference proteome</keyword>
<feature type="domain" description="Fe2OG dioxygenase" evidence="3">
    <location>
        <begin position="182"/>
        <end position="299"/>
    </location>
</feature>
<keyword evidence="2" id="KW-0560">Oxidoreductase</keyword>
<protein>
    <submittedName>
        <fullName evidence="4">Clavaminate synthase-like protein</fullName>
    </submittedName>
</protein>
<dbReference type="InterPro" id="IPR026992">
    <property type="entry name" value="DIOX_N"/>
</dbReference>
<name>A0A6A6VTJ3_9PEZI</name>
<dbReference type="PANTHER" id="PTHR47990">
    <property type="entry name" value="2-OXOGLUTARATE (2OG) AND FE(II)-DEPENDENT OXYGENASE SUPERFAMILY PROTEIN-RELATED"/>
    <property type="match status" value="1"/>
</dbReference>
<dbReference type="GO" id="GO:0016491">
    <property type="term" value="F:oxidoreductase activity"/>
    <property type="evidence" value="ECO:0007669"/>
    <property type="project" value="UniProtKB-KW"/>
</dbReference>
<reference evidence="4" key="1">
    <citation type="journal article" date="2020" name="Stud. Mycol.">
        <title>101 Dothideomycetes genomes: a test case for predicting lifestyles and emergence of pathogens.</title>
        <authorList>
            <person name="Haridas S."/>
            <person name="Albert R."/>
            <person name="Binder M."/>
            <person name="Bloem J."/>
            <person name="Labutti K."/>
            <person name="Salamov A."/>
            <person name="Andreopoulos B."/>
            <person name="Baker S."/>
            <person name="Barry K."/>
            <person name="Bills G."/>
            <person name="Bluhm B."/>
            <person name="Cannon C."/>
            <person name="Castanera R."/>
            <person name="Culley D."/>
            <person name="Daum C."/>
            <person name="Ezra D."/>
            <person name="Gonzalez J."/>
            <person name="Henrissat B."/>
            <person name="Kuo A."/>
            <person name="Liang C."/>
            <person name="Lipzen A."/>
            <person name="Lutzoni F."/>
            <person name="Magnuson J."/>
            <person name="Mondo S."/>
            <person name="Nolan M."/>
            <person name="Ohm R."/>
            <person name="Pangilinan J."/>
            <person name="Park H.-J."/>
            <person name="Ramirez L."/>
            <person name="Alfaro M."/>
            <person name="Sun H."/>
            <person name="Tritt A."/>
            <person name="Yoshinaga Y."/>
            <person name="Zwiers L.-H."/>
            <person name="Turgeon B."/>
            <person name="Goodwin S."/>
            <person name="Spatafora J."/>
            <person name="Crous P."/>
            <person name="Grigoriev I."/>
        </authorList>
    </citation>
    <scope>NUCLEOTIDE SEQUENCE</scope>
    <source>
        <strain evidence="4">CBS 121739</strain>
    </source>
</reference>
<dbReference type="GO" id="GO:0044283">
    <property type="term" value="P:small molecule biosynthetic process"/>
    <property type="evidence" value="ECO:0007669"/>
    <property type="project" value="UniProtKB-ARBA"/>
</dbReference>
<dbReference type="InterPro" id="IPR044861">
    <property type="entry name" value="IPNS-like_FE2OG_OXY"/>
</dbReference>
<dbReference type="GO" id="GO:0046872">
    <property type="term" value="F:metal ion binding"/>
    <property type="evidence" value="ECO:0007669"/>
    <property type="project" value="UniProtKB-KW"/>
</dbReference>
<dbReference type="Pfam" id="PF03171">
    <property type="entry name" value="2OG-FeII_Oxy"/>
    <property type="match status" value="1"/>
</dbReference>
<dbReference type="InterPro" id="IPR027443">
    <property type="entry name" value="IPNS-like_sf"/>
</dbReference>
<evidence type="ECO:0000259" key="3">
    <source>
        <dbReference type="PROSITE" id="PS51471"/>
    </source>
</evidence>
<dbReference type="SUPFAM" id="SSF51197">
    <property type="entry name" value="Clavaminate synthase-like"/>
    <property type="match status" value="1"/>
</dbReference>
<dbReference type="EMBL" id="ML996584">
    <property type="protein sequence ID" value="KAF2753533.1"/>
    <property type="molecule type" value="Genomic_DNA"/>
</dbReference>
<dbReference type="RefSeq" id="XP_033595984.1">
    <property type="nucleotide sequence ID" value="XM_033748570.1"/>
</dbReference>
<dbReference type="Gene3D" id="2.60.120.330">
    <property type="entry name" value="B-lactam Antibiotic, Isopenicillin N Synthase, Chain"/>
    <property type="match status" value="1"/>
</dbReference>
<organism evidence="4 5">
    <name type="scientific">Pseudovirgaria hyperparasitica</name>
    <dbReference type="NCBI Taxonomy" id="470096"/>
    <lineage>
        <taxon>Eukaryota</taxon>
        <taxon>Fungi</taxon>
        <taxon>Dikarya</taxon>
        <taxon>Ascomycota</taxon>
        <taxon>Pezizomycotina</taxon>
        <taxon>Dothideomycetes</taxon>
        <taxon>Dothideomycetes incertae sedis</taxon>
        <taxon>Acrospermales</taxon>
        <taxon>Acrospermaceae</taxon>
        <taxon>Pseudovirgaria</taxon>
    </lineage>
</organism>
<dbReference type="InterPro" id="IPR005123">
    <property type="entry name" value="Oxoglu/Fe-dep_dioxygenase_dom"/>
</dbReference>
<dbReference type="AlphaFoldDB" id="A0A6A6VTJ3"/>
<gene>
    <name evidence="4" type="ORF">EJ05DRAFT_514991</name>
</gene>
<dbReference type="InterPro" id="IPR050231">
    <property type="entry name" value="Iron_ascorbate_oxido_reductase"/>
</dbReference>
<sequence>MQSVPIADLHPFITSPDIASKRTAAETIASHLRAHGYVGIKGHGIPQEILNNAFDVMHKFFDLPLADKMTAPHPDTPTPHRGYLAAGVEKSGNLGAVYASTEAEKAFLRSASDWKETFDIGSPANTSQPNIWPPASLLPSFQPTLLTLYTHLTTLSAHLLEALMLSLDLSASDRATLRNMHDPHEPSMRLAHYLPLSAEQLRDASVMRIAPHRDFSSFTLLVQESVGGLEFEERRGTGAYVCAVPRDGVVYLNIGDVFERLSNGVYPSPLHRISKPAGALEGGEDTIPSRYSIPFFVNIRPDAVIRPMPSRVERDGGEARFAPISYMDMCQELFTLTQPRGVE</sequence>
<evidence type="ECO:0000256" key="2">
    <source>
        <dbReference type="RuleBase" id="RU003682"/>
    </source>
</evidence>
<accession>A0A6A6VTJ3</accession>
<proteinExistence type="inferred from homology"/>
<evidence type="ECO:0000313" key="5">
    <source>
        <dbReference type="Proteomes" id="UP000799437"/>
    </source>
</evidence>
<dbReference type="PROSITE" id="PS51471">
    <property type="entry name" value="FE2OG_OXY"/>
    <property type="match status" value="1"/>
</dbReference>
<keyword evidence="2" id="KW-0408">Iron</keyword>
<dbReference type="OrthoDB" id="288590at2759"/>
<comment type="similarity">
    <text evidence="1 2">Belongs to the iron/ascorbate-dependent oxidoreductase family.</text>
</comment>
<keyword evidence="2" id="KW-0479">Metal-binding</keyword>